<dbReference type="AlphaFoldDB" id="A0A7M7MJY7"/>
<dbReference type="OrthoDB" id="310895at2759"/>
<dbReference type="GeneID" id="111255468"/>
<comment type="similarity">
    <text evidence="1 4">Belongs to the aldehyde dehydrogenase family.</text>
</comment>
<evidence type="ECO:0000256" key="3">
    <source>
        <dbReference type="PROSITE-ProRule" id="PRU10007"/>
    </source>
</evidence>
<dbReference type="FunFam" id="3.40.309.10:FF:000001">
    <property type="entry name" value="Mitochondrial aldehyde dehydrogenase 2"/>
    <property type="match status" value="1"/>
</dbReference>
<dbReference type="InterPro" id="IPR016163">
    <property type="entry name" value="Ald_DH_C"/>
</dbReference>
<accession>A0A7M7MJY7</accession>
<organism evidence="6 7">
    <name type="scientific">Varroa destructor</name>
    <name type="common">Honeybee mite</name>
    <dbReference type="NCBI Taxonomy" id="109461"/>
    <lineage>
        <taxon>Eukaryota</taxon>
        <taxon>Metazoa</taxon>
        <taxon>Ecdysozoa</taxon>
        <taxon>Arthropoda</taxon>
        <taxon>Chelicerata</taxon>
        <taxon>Arachnida</taxon>
        <taxon>Acari</taxon>
        <taxon>Parasitiformes</taxon>
        <taxon>Mesostigmata</taxon>
        <taxon>Gamasina</taxon>
        <taxon>Dermanyssoidea</taxon>
        <taxon>Varroidae</taxon>
        <taxon>Varroa</taxon>
    </lineage>
</organism>
<evidence type="ECO:0000313" key="6">
    <source>
        <dbReference type="EnsemblMetazoa" id="XP_022673197"/>
    </source>
</evidence>
<dbReference type="OMA" id="WPLYQIT"/>
<dbReference type="PROSITE" id="PS00687">
    <property type="entry name" value="ALDEHYDE_DEHYDR_GLU"/>
    <property type="match status" value="1"/>
</dbReference>
<evidence type="ECO:0000256" key="2">
    <source>
        <dbReference type="ARBA" id="ARBA00023002"/>
    </source>
</evidence>
<feature type="domain" description="Aldehyde dehydrogenase" evidence="5">
    <location>
        <begin position="24"/>
        <end position="485"/>
    </location>
</feature>
<feature type="active site" evidence="3">
    <location>
        <position position="262"/>
    </location>
</feature>
<dbReference type="SUPFAM" id="SSF53720">
    <property type="entry name" value="ALDH-like"/>
    <property type="match status" value="1"/>
</dbReference>
<dbReference type="Gene3D" id="3.40.605.10">
    <property type="entry name" value="Aldehyde Dehydrogenase, Chain A, domain 1"/>
    <property type="match status" value="1"/>
</dbReference>
<evidence type="ECO:0000256" key="1">
    <source>
        <dbReference type="ARBA" id="ARBA00009986"/>
    </source>
</evidence>
<dbReference type="EnsemblMetazoa" id="XM_022817463">
    <property type="protein sequence ID" value="XP_022673198"/>
    <property type="gene ID" value="LOC111255468"/>
</dbReference>
<dbReference type="FunFam" id="3.40.605.10:FF:000050">
    <property type="entry name" value="Aldehyde dehydrogenase, mitochondrial"/>
    <property type="match status" value="1"/>
</dbReference>
<dbReference type="InParanoid" id="A0A7M7MJY7"/>
<evidence type="ECO:0000256" key="4">
    <source>
        <dbReference type="RuleBase" id="RU003345"/>
    </source>
</evidence>
<dbReference type="Proteomes" id="UP000594260">
    <property type="component" value="Unplaced"/>
</dbReference>
<dbReference type="InterPro" id="IPR016161">
    <property type="entry name" value="Ald_DH/histidinol_DH"/>
</dbReference>
<dbReference type="RefSeq" id="XP_022673198.1">
    <property type="nucleotide sequence ID" value="XM_022817463.1"/>
</dbReference>
<name>A0A7M7MJY7_VARDE</name>
<evidence type="ECO:0000259" key="5">
    <source>
        <dbReference type="Pfam" id="PF00171"/>
    </source>
</evidence>
<dbReference type="EnsemblMetazoa" id="XM_022817462">
    <property type="protein sequence ID" value="XP_022673197"/>
    <property type="gene ID" value="LOC111255468"/>
</dbReference>
<dbReference type="PANTHER" id="PTHR11699">
    <property type="entry name" value="ALDEHYDE DEHYDROGENASE-RELATED"/>
    <property type="match status" value="1"/>
</dbReference>
<dbReference type="Pfam" id="PF00171">
    <property type="entry name" value="Aldedh"/>
    <property type="match status" value="1"/>
</dbReference>
<dbReference type="InterPro" id="IPR015590">
    <property type="entry name" value="Aldehyde_DH_dom"/>
</dbReference>
<dbReference type="GO" id="GO:0016620">
    <property type="term" value="F:oxidoreductase activity, acting on the aldehyde or oxo group of donors, NAD or NADP as acceptor"/>
    <property type="evidence" value="ECO:0007669"/>
    <property type="project" value="InterPro"/>
</dbReference>
<reference evidence="6" key="1">
    <citation type="submission" date="2021-01" db="UniProtKB">
        <authorList>
            <consortium name="EnsemblMetazoa"/>
        </authorList>
    </citation>
    <scope>IDENTIFICATION</scope>
</reference>
<dbReference type="InterPro" id="IPR016162">
    <property type="entry name" value="Ald_DH_N"/>
</dbReference>
<sequence length="494" mass="53308">MDQLPPPITNPEVKYKQLYINGQFVDAESGKTFATYNPATGEKICDVQEAGKADVDKAVAAARAAFKSNSPWRTMDASARGRLMYKLADLVERDIAYLASIETTDNGKPYQFAVSDVRSGVNLLRYYAGLADKIHGRTVPVDGDHFTYTRYEPVGVCGQILPWNFPLFLTCLKLSPALAAGCVVVIKPAEQTPLSALYLAKLSDEAGFPVGVINVVTGFGDTGAAITSHRDVDKISFTGSSEIGKLVLEAAGKSNCKRTTLEMGGKSPLIVAEDADLDLAANIAHTAIMFNAGQCCVAASRLFVHESVYEQFCKKAVELAKKRTVGCPFKCPDQGPQIDEQQTEKILELIESGIKEGARLLCGGQRAPGGSALFIEPTVFADVTDNMRIAKEEIFGPVQQILKYKTLEEAIERANDTPYGLASGIVSNNINTIQKFAQEIRAGNVWVNTYLANTPQTPFGGFKISGIGREGGIEGVLPYCEIKTVTMKIPGKIS</sequence>
<keyword evidence="2 4" id="KW-0560">Oxidoreductase</keyword>
<dbReference type="KEGG" id="vde:111255468"/>
<evidence type="ECO:0000313" key="7">
    <source>
        <dbReference type="Proteomes" id="UP000594260"/>
    </source>
</evidence>
<keyword evidence="7" id="KW-1185">Reference proteome</keyword>
<proteinExistence type="inferred from homology"/>
<protein>
    <recommendedName>
        <fullName evidence="5">Aldehyde dehydrogenase domain-containing protein</fullName>
    </recommendedName>
</protein>
<dbReference type="RefSeq" id="XP_022673197.1">
    <property type="nucleotide sequence ID" value="XM_022817462.1"/>
</dbReference>
<dbReference type="InterPro" id="IPR029510">
    <property type="entry name" value="Ald_DH_CS_GLU"/>
</dbReference>
<dbReference type="Gene3D" id="3.40.309.10">
    <property type="entry name" value="Aldehyde Dehydrogenase, Chain A, domain 2"/>
    <property type="match status" value="1"/>
</dbReference>